<dbReference type="GO" id="GO:0020037">
    <property type="term" value="F:heme binding"/>
    <property type="evidence" value="ECO:0007669"/>
    <property type="project" value="InterPro"/>
</dbReference>
<dbReference type="InterPro" id="IPR004852">
    <property type="entry name" value="Di-haem_cyt_c_peroxidsae"/>
</dbReference>
<organism evidence="9 10">
    <name type="scientific">Sphingobacterium multivorum</name>
    <dbReference type="NCBI Taxonomy" id="28454"/>
    <lineage>
        <taxon>Bacteria</taxon>
        <taxon>Pseudomonadati</taxon>
        <taxon>Bacteroidota</taxon>
        <taxon>Sphingobacteriia</taxon>
        <taxon>Sphingobacteriales</taxon>
        <taxon>Sphingobacteriaceae</taxon>
        <taxon>Sphingobacterium</taxon>
    </lineage>
</organism>
<dbReference type="InterPro" id="IPR051395">
    <property type="entry name" value="Cytochrome_c_Peroxidase/MauG"/>
</dbReference>
<keyword evidence="6 7" id="KW-0408">Iron</keyword>
<name>A0A654BF89_SPHMU</name>
<evidence type="ECO:0000256" key="7">
    <source>
        <dbReference type="PROSITE-ProRule" id="PRU00433"/>
    </source>
</evidence>
<evidence type="ECO:0000256" key="5">
    <source>
        <dbReference type="ARBA" id="ARBA00023002"/>
    </source>
</evidence>
<gene>
    <name evidence="9" type="primary">ccp</name>
    <name evidence="9" type="ORF">SPHINGO8BC_50045</name>
</gene>
<dbReference type="AlphaFoldDB" id="A0A654BF89"/>
<keyword evidence="3 7" id="KW-0479">Metal-binding</keyword>
<dbReference type="EC" id="1.11.1.5" evidence="9"/>
<dbReference type="GO" id="GO:0030313">
    <property type="term" value="C:cell envelope"/>
    <property type="evidence" value="ECO:0007669"/>
    <property type="project" value="UniProtKB-SubCell"/>
</dbReference>
<dbReference type="PANTHER" id="PTHR30600">
    <property type="entry name" value="CYTOCHROME C PEROXIDASE-RELATED"/>
    <property type="match status" value="1"/>
</dbReference>
<feature type="domain" description="Cytochrome c" evidence="8">
    <location>
        <begin position="252"/>
        <end position="377"/>
    </location>
</feature>
<keyword evidence="2 7" id="KW-0349">Heme</keyword>
<dbReference type="Pfam" id="PF03150">
    <property type="entry name" value="CCP_MauG"/>
    <property type="match status" value="1"/>
</dbReference>
<dbReference type="PANTHER" id="PTHR30600:SF10">
    <property type="entry name" value="BLL6722 PROTEIN"/>
    <property type="match status" value="1"/>
</dbReference>
<dbReference type="GO" id="GO:0004130">
    <property type="term" value="F:cytochrome-c peroxidase activity"/>
    <property type="evidence" value="ECO:0007669"/>
    <property type="project" value="UniProtKB-EC"/>
</dbReference>
<evidence type="ECO:0000256" key="6">
    <source>
        <dbReference type="ARBA" id="ARBA00023004"/>
    </source>
</evidence>
<reference evidence="9 10" key="1">
    <citation type="submission" date="2019-10" db="EMBL/GenBank/DDBJ databases">
        <authorList>
            <person name="Karimi E."/>
        </authorList>
    </citation>
    <scope>NUCLEOTIDE SEQUENCE [LARGE SCALE GENOMIC DNA]</scope>
    <source>
        <strain evidence="9">Sphingobacterium sp. 8BC</strain>
    </source>
</reference>
<dbReference type="InterPro" id="IPR036909">
    <property type="entry name" value="Cyt_c-like_dom_sf"/>
</dbReference>
<keyword evidence="5 9" id="KW-0560">Oxidoreductase</keyword>
<comment type="subcellular location">
    <subcellularLocation>
        <location evidence="1">Cell envelope</location>
    </subcellularLocation>
</comment>
<dbReference type="EMBL" id="CABWMV010000024">
    <property type="protein sequence ID" value="VXC78877.1"/>
    <property type="molecule type" value="Genomic_DNA"/>
</dbReference>
<accession>A0A654BF89</accession>
<dbReference type="InterPro" id="IPR009056">
    <property type="entry name" value="Cyt_c-like_dom"/>
</dbReference>
<dbReference type="Gene3D" id="1.10.760.10">
    <property type="entry name" value="Cytochrome c-like domain"/>
    <property type="match status" value="2"/>
</dbReference>
<dbReference type="Proteomes" id="UP000432350">
    <property type="component" value="Unassembled WGS sequence"/>
</dbReference>
<evidence type="ECO:0000256" key="2">
    <source>
        <dbReference type="ARBA" id="ARBA00022617"/>
    </source>
</evidence>
<dbReference type="PROSITE" id="PS51007">
    <property type="entry name" value="CYTC"/>
    <property type="match status" value="1"/>
</dbReference>
<evidence type="ECO:0000256" key="1">
    <source>
        <dbReference type="ARBA" id="ARBA00004196"/>
    </source>
</evidence>
<proteinExistence type="predicted"/>
<protein>
    <submittedName>
        <fullName evidence="9">Cytochrome c551 peroxidase</fullName>
        <ecNumber evidence="9">1.11.1.5</ecNumber>
    </submittedName>
</protein>
<keyword evidence="4" id="KW-0732">Signal</keyword>
<dbReference type="GO" id="GO:0046872">
    <property type="term" value="F:metal ion binding"/>
    <property type="evidence" value="ECO:0007669"/>
    <property type="project" value="UniProtKB-KW"/>
</dbReference>
<keyword evidence="9" id="KW-0575">Peroxidase</keyword>
<evidence type="ECO:0000256" key="3">
    <source>
        <dbReference type="ARBA" id="ARBA00022723"/>
    </source>
</evidence>
<evidence type="ECO:0000259" key="8">
    <source>
        <dbReference type="PROSITE" id="PS51007"/>
    </source>
</evidence>
<evidence type="ECO:0000313" key="10">
    <source>
        <dbReference type="Proteomes" id="UP000432350"/>
    </source>
</evidence>
<dbReference type="SUPFAM" id="SSF46626">
    <property type="entry name" value="Cytochrome c"/>
    <property type="match status" value="2"/>
</dbReference>
<sequence>MAMIWNAIVAIYGKYIRHKSERMLSALDSCLHFEYSSTLDKINRMKKVILILTIIVIALSCSRDDIVGSKLEDNPIVTFNIPADFPSLNNAFKSNKPTKYGVELGEKLFHEKRFSGNNTISCASCHNPALAFSDGKMQAVGIDDRVGFRNTPPLQNLAFMKFYNWDGNILELEKQPLVPIITHEEMNSSILEVIGKIKGDFDYKVLFKKAFGDENVTPERIYKSIGQYEYTLISADSKYDKVKRGEGEQFTIEEERGYQLFKLKCESCHASELFTDQSFRNVGFPLNKHPDEAGRARITGIDTDYMAFRVPSLRNAEYTAPYGSFGQFPTLKSVLDYFDKGVLDAANLDPILKENGKRIPMTEEEKEAIIAFIKTLSDPKFVGK</sequence>
<dbReference type="GO" id="GO:0009055">
    <property type="term" value="F:electron transfer activity"/>
    <property type="evidence" value="ECO:0007669"/>
    <property type="project" value="InterPro"/>
</dbReference>
<evidence type="ECO:0000256" key="4">
    <source>
        <dbReference type="ARBA" id="ARBA00022729"/>
    </source>
</evidence>
<evidence type="ECO:0000313" key="9">
    <source>
        <dbReference type="EMBL" id="VXC78877.1"/>
    </source>
</evidence>